<proteinExistence type="predicted"/>
<comment type="caution">
    <text evidence="1">The sequence shown here is derived from an EMBL/GenBank/DDBJ whole genome shotgun (WGS) entry which is preliminary data.</text>
</comment>
<organism evidence="1 2">
    <name type="scientific">Caenorhabditis bovis</name>
    <dbReference type="NCBI Taxonomy" id="2654633"/>
    <lineage>
        <taxon>Eukaryota</taxon>
        <taxon>Metazoa</taxon>
        <taxon>Ecdysozoa</taxon>
        <taxon>Nematoda</taxon>
        <taxon>Chromadorea</taxon>
        <taxon>Rhabditida</taxon>
        <taxon>Rhabditina</taxon>
        <taxon>Rhabditomorpha</taxon>
        <taxon>Rhabditoidea</taxon>
        <taxon>Rhabditidae</taxon>
        <taxon>Peloderinae</taxon>
        <taxon>Caenorhabditis</taxon>
    </lineage>
</organism>
<reference evidence="1 2" key="1">
    <citation type="submission" date="2020-04" db="EMBL/GenBank/DDBJ databases">
        <authorList>
            <person name="Laetsch R D."/>
            <person name="Stevens L."/>
            <person name="Kumar S."/>
            <person name="Blaxter L. M."/>
        </authorList>
    </citation>
    <scope>NUCLEOTIDE SEQUENCE [LARGE SCALE GENOMIC DNA]</scope>
</reference>
<accession>A0A8S1E879</accession>
<protein>
    <submittedName>
        <fullName evidence="1">Uncharacterized protein</fullName>
    </submittedName>
</protein>
<keyword evidence="2" id="KW-1185">Reference proteome</keyword>
<gene>
    <name evidence="1" type="ORF">CBOVIS_LOCUS1345</name>
</gene>
<dbReference type="Proteomes" id="UP000494206">
    <property type="component" value="Unassembled WGS sequence"/>
</dbReference>
<name>A0A8S1E879_9PELO</name>
<sequence length="197" mass="22141">MKEIDHRPPWPLLLQFLREFLKLITAHGSSDCLPLLENLVEEHSLRIPEDKRRNFFPWMSLLGSSGSSPLCSQSSCNQIFQKLLAVRLVKNRKSDAHSCLTVAVRQLVRYPLRANFVVWCSRVELVETAHPRSLVLASELALIAAYSVSLSRIPVVDASEPAMSYGAVSSRGAERCFGQMLMFRTAVRSDELKANSQ</sequence>
<dbReference type="EMBL" id="CADEPM010000001">
    <property type="protein sequence ID" value="CAB3398015.1"/>
    <property type="molecule type" value="Genomic_DNA"/>
</dbReference>
<dbReference type="AlphaFoldDB" id="A0A8S1E879"/>
<evidence type="ECO:0000313" key="1">
    <source>
        <dbReference type="EMBL" id="CAB3398015.1"/>
    </source>
</evidence>
<evidence type="ECO:0000313" key="2">
    <source>
        <dbReference type="Proteomes" id="UP000494206"/>
    </source>
</evidence>